<evidence type="ECO:0000256" key="2">
    <source>
        <dbReference type="ARBA" id="ARBA00022475"/>
    </source>
</evidence>
<dbReference type="Proteomes" id="UP000672602">
    <property type="component" value="Unassembled WGS sequence"/>
</dbReference>
<comment type="caution">
    <text evidence="8">The sequence shown here is derived from an EMBL/GenBank/DDBJ whole genome shotgun (WGS) entry which is preliminary data.</text>
</comment>
<feature type="transmembrane region" description="Helical" evidence="6">
    <location>
        <begin position="146"/>
        <end position="171"/>
    </location>
</feature>
<keyword evidence="3 6" id="KW-0812">Transmembrane</keyword>
<reference evidence="8" key="1">
    <citation type="submission" date="2021-04" db="EMBL/GenBank/DDBJ databases">
        <authorList>
            <person name="Zhang D.-C."/>
        </authorList>
    </citation>
    <scope>NUCLEOTIDE SEQUENCE</scope>
    <source>
        <strain evidence="8">CGMCC 1.15697</strain>
    </source>
</reference>
<evidence type="ECO:0000313" key="8">
    <source>
        <dbReference type="EMBL" id="MBP5858010.1"/>
    </source>
</evidence>
<organism evidence="8 9">
    <name type="scientific">Marivibrio halodurans</name>
    <dbReference type="NCBI Taxonomy" id="2039722"/>
    <lineage>
        <taxon>Bacteria</taxon>
        <taxon>Pseudomonadati</taxon>
        <taxon>Pseudomonadota</taxon>
        <taxon>Alphaproteobacteria</taxon>
        <taxon>Rhodospirillales</taxon>
        <taxon>Rhodospirillaceae</taxon>
        <taxon>Marivibrio</taxon>
    </lineage>
</organism>
<evidence type="ECO:0000259" key="7">
    <source>
        <dbReference type="Pfam" id="PF09335"/>
    </source>
</evidence>
<accession>A0A8J7S171</accession>
<dbReference type="AlphaFoldDB" id="A0A8J7S171"/>
<keyword evidence="9" id="KW-1185">Reference proteome</keyword>
<feature type="transmembrane region" description="Helical" evidence="6">
    <location>
        <begin position="93"/>
        <end position="119"/>
    </location>
</feature>
<evidence type="ECO:0000256" key="6">
    <source>
        <dbReference type="RuleBase" id="RU366058"/>
    </source>
</evidence>
<dbReference type="PANTHER" id="PTHR12677">
    <property type="entry name" value="GOLGI APPARATUS MEMBRANE PROTEIN TVP38-RELATED"/>
    <property type="match status" value="1"/>
</dbReference>
<dbReference type="InterPro" id="IPR015414">
    <property type="entry name" value="TMEM64"/>
</dbReference>
<gene>
    <name evidence="8" type="ORF">KAJ83_13410</name>
</gene>
<evidence type="ECO:0000256" key="1">
    <source>
        <dbReference type="ARBA" id="ARBA00004651"/>
    </source>
</evidence>
<dbReference type="PANTHER" id="PTHR12677:SF59">
    <property type="entry name" value="GOLGI APPARATUS MEMBRANE PROTEIN TVP38-RELATED"/>
    <property type="match status" value="1"/>
</dbReference>
<comment type="subcellular location">
    <subcellularLocation>
        <location evidence="1 6">Cell membrane</location>
        <topology evidence="1 6">Multi-pass membrane protein</topology>
    </subcellularLocation>
</comment>
<protein>
    <recommendedName>
        <fullName evidence="6">TVP38/TMEM64 family membrane protein</fullName>
    </recommendedName>
</protein>
<keyword evidence="2 6" id="KW-1003">Cell membrane</keyword>
<keyword evidence="5 6" id="KW-0472">Membrane</keyword>
<feature type="transmembrane region" description="Helical" evidence="6">
    <location>
        <begin position="20"/>
        <end position="42"/>
    </location>
</feature>
<dbReference type="EMBL" id="JAGMWN010000006">
    <property type="protein sequence ID" value="MBP5858010.1"/>
    <property type="molecule type" value="Genomic_DNA"/>
</dbReference>
<evidence type="ECO:0000256" key="4">
    <source>
        <dbReference type="ARBA" id="ARBA00022989"/>
    </source>
</evidence>
<proteinExistence type="inferred from homology"/>
<name>A0A8J7S171_9PROT</name>
<keyword evidence="4 6" id="KW-1133">Transmembrane helix</keyword>
<feature type="transmembrane region" description="Helical" evidence="6">
    <location>
        <begin position="183"/>
        <end position="204"/>
    </location>
</feature>
<dbReference type="GO" id="GO:0005886">
    <property type="term" value="C:plasma membrane"/>
    <property type="evidence" value="ECO:0007669"/>
    <property type="project" value="UniProtKB-SubCell"/>
</dbReference>
<dbReference type="InterPro" id="IPR032816">
    <property type="entry name" value="VTT_dom"/>
</dbReference>
<evidence type="ECO:0000256" key="3">
    <source>
        <dbReference type="ARBA" id="ARBA00022692"/>
    </source>
</evidence>
<feature type="domain" description="VTT" evidence="7">
    <location>
        <begin position="84"/>
        <end position="198"/>
    </location>
</feature>
<evidence type="ECO:0000313" key="9">
    <source>
        <dbReference type="Proteomes" id="UP000672602"/>
    </source>
</evidence>
<sequence>MNRPGAEPPAGRAGFDWRRLWPLAVLAAGLVAAKAAGLDAYLSFNQLQAHRGALLSWVAANGSLAVLVYCLLYVLVVAFSLPGGAVMTVAGGFLFGQWLGTGLVVVSATLGSVLVFLAARSALGDHLAARAGPWLGRMRAGFNENALSYMLFLRLIPIFPFFVVNLVPAFLGVRLATYTIGTVLGIMPGSFVFASFGAGIGALFDRGERLSLSAVLTPEILTALFGLGLLALLPVAYRKLRARRKGRARDPFA</sequence>
<evidence type="ECO:0000256" key="5">
    <source>
        <dbReference type="ARBA" id="ARBA00023136"/>
    </source>
</evidence>
<dbReference type="Pfam" id="PF09335">
    <property type="entry name" value="VTT_dom"/>
    <property type="match status" value="1"/>
</dbReference>
<comment type="similarity">
    <text evidence="6">Belongs to the TVP38/TMEM64 family.</text>
</comment>
<feature type="transmembrane region" description="Helical" evidence="6">
    <location>
        <begin position="54"/>
        <end position="81"/>
    </location>
</feature>
<feature type="transmembrane region" description="Helical" evidence="6">
    <location>
        <begin position="216"/>
        <end position="237"/>
    </location>
</feature>